<keyword evidence="2" id="KW-0812">Transmembrane</keyword>
<dbReference type="Pfam" id="PF02254">
    <property type="entry name" value="TrkA_N"/>
    <property type="match status" value="1"/>
</dbReference>
<accession>A0A2Z6B1W5</accession>
<dbReference type="InterPro" id="IPR050721">
    <property type="entry name" value="Trk_Ktr_HKT_K-transport"/>
</dbReference>
<comment type="subcellular location">
    <subcellularLocation>
        <location evidence="1">Cell membrane</location>
        <topology evidence="1">Multi-pass membrane protein</topology>
    </subcellularLocation>
</comment>
<dbReference type="Pfam" id="PF07885">
    <property type="entry name" value="Ion_trans_2"/>
    <property type="match status" value="1"/>
</dbReference>
<dbReference type="PANTHER" id="PTHR43833:SF9">
    <property type="entry name" value="POTASSIUM CHANNEL PROTEIN YUGO-RELATED"/>
    <property type="match status" value="1"/>
</dbReference>
<reference evidence="4 5" key="1">
    <citation type="journal article" date="2018" name="Sci. Adv.">
        <title>Multi-heme cytochromes provide a pathway for survival in energy-limited environments.</title>
        <authorList>
            <person name="Deng X."/>
            <person name="Dohmae N."/>
            <person name="Nealson K.H."/>
            <person name="Hashimoto K."/>
            <person name="Okamoto A."/>
        </authorList>
    </citation>
    <scope>NUCLEOTIDE SEQUENCE [LARGE SCALE GENOMIC DNA]</scope>
    <source>
        <strain evidence="4 5">IS5</strain>
    </source>
</reference>
<proteinExistence type="predicted"/>
<dbReference type="GO" id="GO:0005886">
    <property type="term" value="C:plasma membrane"/>
    <property type="evidence" value="ECO:0007669"/>
    <property type="project" value="UniProtKB-SubCell"/>
</dbReference>
<evidence type="ECO:0000256" key="1">
    <source>
        <dbReference type="ARBA" id="ARBA00004651"/>
    </source>
</evidence>
<dbReference type="EMBL" id="AP017378">
    <property type="protein sequence ID" value="BBD09484.1"/>
    <property type="molecule type" value="Genomic_DNA"/>
</dbReference>
<dbReference type="GO" id="GO:0006813">
    <property type="term" value="P:potassium ion transport"/>
    <property type="evidence" value="ECO:0007669"/>
    <property type="project" value="InterPro"/>
</dbReference>
<evidence type="ECO:0000259" key="3">
    <source>
        <dbReference type="PROSITE" id="PS51201"/>
    </source>
</evidence>
<keyword evidence="2" id="KW-0472">Membrane</keyword>
<evidence type="ECO:0000256" key="2">
    <source>
        <dbReference type="SAM" id="Phobius"/>
    </source>
</evidence>
<dbReference type="Gene3D" id="1.10.287.70">
    <property type="match status" value="1"/>
</dbReference>
<feature type="transmembrane region" description="Helical" evidence="2">
    <location>
        <begin position="72"/>
        <end position="97"/>
    </location>
</feature>
<dbReference type="AlphaFoldDB" id="A0A2Z6B1W5"/>
<keyword evidence="5" id="KW-1185">Reference proteome</keyword>
<gene>
    <name evidence="4" type="ORF">DFE_2758</name>
</gene>
<sequence length="383" mass="41720">MRFTAKILISTPFRKLLVLISTLLILSSVGFYLLELQPQGHADFLSAIWWAVVTLTTVGYGDLVPATTPGRLLGLLVMISGIGMVSTLTGNLASIIVENRAKRRKGLLKVKLSGHVIIIGWNSFAKNIVSTLQDAEILKNNDLVLVNSLAPEERDSLAFDLDMANRLHFVYGNPAHESVVHRASPATAQVIYILSQAGLSAADSDQQSLYAALTLRSLAPKVSIYSEVVLAENRDHLLRAGVNEIVPRGEVASMLLGRMGKTPSVWPFFQGLVGSRNHAGSLDYRRLTSDEQNMDWGELIQTSRGHDGSLPLALCHESKDLTLQDMLDEGSALDQFILELFTMSGQQTSLGQQGPSIVINPADDLQLEGYDGLLYLKAQATES</sequence>
<dbReference type="RefSeq" id="WP_126380470.1">
    <property type="nucleotide sequence ID" value="NZ_AP017378.1"/>
</dbReference>
<dbReference type="InterPro" id="IPR013099">
    <property type="entry name" value="K_chnl_dom"/>
</dbReference>
<dbReference type="SUPFAM" id="SSF81324">
    <property type="entry name" value="Voltage-gated potassium channels"/>
    <property type="match status" value="1"/>
</dbReference>
<dbReference type="PANTHER" id="PTHR43833">
    <property type="entry name" value="POTASSIUM CHANNEL PROTEIN 2-RELATED-RELATED"/>
    <property type="match status" value="1"/>
</dbReference>
<feature type="transmembrane region" description="Helical" evidence="2">
    <location>
        <begin position="41"/>
        <end position="60"/>
    </location>
</feature>
<feature type="domain" description="RCK N-terminal" evidence="3">
    <location>
        <begin position="113"/>
        <end position="247"/>
    </location>
</feature>
<dbReference type="KEGG" id="dfl:DFE_2758"/>
<dbReference type="Proteomes" id="UP000269883">
    <property type="component" value="Chromosome"/>
</dbReference>
<evidence type="ECO:0000313" key="5">
    <source>
        <dbReference type="Proteomes" id="UP000269883"/>
    </source>
</evidence>
<keyword evidence="2" id="KW-1133">Transmembrane helix</keyword>
<dbReference type="InterPro" id="IPR036291">
    <property type="entry name" value="NAD(P)-bd_dom_sf"/>
</dbReference>
<organism evidence="4 5">
    <name type="scientific">Desulfovibrio ferrophilus</name>
    <dbReference type="NCBI Taxonomy" id="241368"/>
    <lineage>
        <taxon>Bacteria</taxon>
        <taxon>Pseudomonadati</taxon>
        <taxon>Thermodesulfobacteriota</taxon>
        <taxon>Desulfovibrionia</taxon>
        <taxon>Desulfovibrionales</taxon>
        <taxon>Desulfovibrionaceae</taxon>
        <taxon>Desulfovibrio</taxon>
    </lineage>
</organism>
<name>A0A2Z6B1W5_9BACT</name>
<feature type="transmembrane region" description="Helical" evidence="2">
    <location>
        <begin position="16"/>
        <end position="34"/>
    </location>
</feature>
<protein>
    <submittedName>
        <fullName evidence="4">Ion transport 2 domain protein</fullName>
    </submittedName>
</protein>
<dbReference type="PROSITE" id="PS51201">
    <property type="entry name" value="RCK_N"/>
    <property type="match status" value="1"/>
</dbReference>
<dbReference type="SUPFAM" id="SSF51735">
    <property type="entry name" value="NAD(P)-binding Rossmann-fold domains"/>
    <property type="match status" value="1"/>
</dbReference>
<dbReference type="OrthoDB" id="9799090at2"/>
<evidence type="ECO:0000313" key="4">
    <source>
        <dbReference type="EMBL" id="BBD09484.1"/>
    </source>
</evidence>
<dbReference type="InterPro" id="IPR003148">
    <property type="entry name" value="RCK_N"/>
</dbReference>
<dbReference type="Gene3D" id="3.40.50.720">
    <property type="entry name" value="NAD(P)-binding Rossmann-like Domain"/>
    <property type="match status" value="1"/>
</dbReference>